<dbReference type="InterPro" id="IPR025668">
    <property type="entry name" value="Tnp_DDE_dom"/>
</dbReference>
<dbReference type="Pfam" id="PF13751">
    <property type="entry name" value="DDE_Tnp_1_6"/>
    <property type="match status" value="1"/>
</dbReference>
<protein>
    <recommendedName>
        <fullName evidence="1">Transposase DDE domain-containing protein</fullName>
    </recommendedName>
</protein>
<evidence type="ECO:0000313" key="2">
    <source>
        <dbReference type="EMBL" id="RGS39066.1"/>
    </source>
</evidence>
<sequence length="83" mass="9734">MLLNQKLEEYTLQIRRRLLTDEGKKLMNNRSHGIETCFGDIKQNMLFRRVHLRGLQRVEAEYIIIAIAHNLRKVDGVTGKEVT</sequence>
<dbReference type="PANTHER" id="PTHR33408">
    <property type="entry name" value="TRANSPOSASE"/>
    <property type="match status" value="1"/>
</dbReference>
<organism evidence="2 3">
    <name type="scientific">Bacteroides cellulosilyticus</name>
    <dbReference type="NCBI Taxonomy" id="246787"/>
    <lineage>
        <taxon>Bacteria</taxon>
        <taxon>Pseudomonadati</taxon>
        <taxon>Bacteroidota</taxon>
        <taxon>Bacteroidia</taxon>
        <taxon>Bacteroidales</taxon>
        <taxon>Bacteroidaceae</taxon>
        <taxon>Bacteroides</taxon>
    </lineage>
</organism>
<reference evidence="2 3" key="1">
    <citation type="submission" date="2018-08" db="EMBL/GenBank/DDBJ databases">
        <title>A genome reference for cultivated species of the human gut microbiota.</title>
        <authorList>
            <person name="Zou Y."/>
            <person name="Xue W."/>
            <person name="Luo G."/>
        </authorList>
    </citation>
    <scope>NUCLEOTIDE SEQUENCE [LARGE SCALE GENOMIC DNA]</scope>
    <source>
        <strain evidence="2 3">AF22-3AC</strain>
    </source>
</reference>
<dbReference type="AlphaFoldDB" id="A0A412IMC5"/>
<comment type="caution">
    <text evidence="2">The sequence shown here is derived from an EMBL/GenBank/DDBJ whole genome shotgun (WGS) entry which is preliminary data.</text>
</comment>
<dbReference type="Proteomes" id="UP000283341">
    <property type="component" value="Unassembled WGS sequence"/>
</dbReference>
<name>A0A412IMC5_9BACE</name>
<feature type="domain" description="Transposase DDE" evidence="1">
    <location>
        <begin position="3"/>
        <end position="74"/>
    </location>
</feature>
<dbReference type="PANTHER" id="PTHR33408:SF2">
    <property type="entry name" value="TRANSPOSASE DDE DOMAIN-CONTAINING PROTEIN"/>
    <property type="match status" value="1"/>
</dbReference>
<gene>
    <name evidence="2" type="ORF">DWX97_03775</name>
</gene>
<evidence type="ECO:0000259" key="1">
    <source>
        <dbReference type="Pfam" id="PF13751"/>
    </source>
</evidence>
<dbReference type="EMBL" id="QRVJ01000002">
    <property type="protein sequence ID" value="RGS39066.1"/>
    <property type="molecule type" value="Genomic_DNA"/>
</dbReference>
<dbReference type="RefSeq" id="WP_118401832.1">
    <property type="nucleotide sequence ID" value="NZ_JADNFX010000003.1"/>
</dbReference>
<evidence type="ECO:0000313" key="3">
    <source>
        <dbReference type="Proteomes" id="UP000283341"/>
    </source>
</evidence>
<accession>A0A412IMC5</accession>
<proteinExistence type="predicted"/>